<dbReference type="Pfam" id="PF07690">
    <property type="entry name" value="MFS_1"/>
    <property type="match status" value="1"/>
</dbReference>
<feature type="transmembrane region" description="Helical" evidence="7">
    <location>
        <begin position="507"/>
        <end position="529"/>
    </location>
</feature>
<reference evidence="9 10" key="1">
    <citation type="submission" date="2020-03" db="EMBL/GenBank/DDBJ databases">
        <title>FDA dAtabase for Regulatory Grade micrObial Sequences (FDA-ARGOS): Supporting development and validation of Infectious Disease Dx tests.</title>
        <authorList>
            <person name="Campos J."/>
            <person name="Goldberg B."/>
            <person name="Tallon L."/>
            <person name="Sadzewicz L."/>
            <person name="Vavikolanu K."/>
            <person name="Mehta A."/>
            <person name="Aluvathingal J."/>
            <person name="Nadendla S."/>
            <person name="Nandy P."/>
            <person name="Geyer C."/>
            <person name="Yan Y."/>
            <person name="Sichtig H."/>
        </authorList>
    </citation>
    <scope>NUCLEOTIDE SEQUENCE [LARGE SCALE GENOMIC DNA]</scope>
    <source>
        <strain evidence="9 10">FDAARGOS_656</strain>
    </source>
</reference>
<dbReference type="InterPro" id="IPR036259">
    <property type="entry name" value="MFS_trans_sf"/>
</dbReference>
<evidence type="ECO:0000256" key="5">
    <source>
        <dbReference type="ARBA" id="ARBA00023136"/>
    </source>
</evidence>
<dbReference type="Proteomes" id="UP000536275">
    <property type="component" value="Unassembled WGS sequence"/>
</dbReference>
<dbReference type="SUPFAM" id="SSF103473">
    <property type="entry name" value="MFS general substrate transporter"/>
    <property type="match status" value="1"/>
</dbReference>
<dbReference type="PANTHER" id="PTHR23502">
    <property type="entry name" value="MAJOR FACILITATOR SUPERFAMILY"/>
    <property type="match status" value="1"/>
</dbReference>
<keyword evidence="2" id="KW-0813">Transport</keyword>
<keyword evidence="3 7" id="KW-0812">Transmembrane</keyword>
<name>A0A8H6C3C3_CANAX</name>
<feature type="transmembrane region" description="Helical" evidence="7">
    <location>
        <begin position="536"/>
        <end position="561"/>
    </location>
</feature>
<protein>
    <submittedName>
        <fullName evidence="9">Multidrug resistance transporter protein</fullName>
    </submittedName>
</protein>
<feature type="transmembrane region" description="Helical" evidence="7">
    <location>
        <begin position="197"/>
        <end position="220"/>
    </location>
</feature>
<feature type="transmembrane region" description="Helical" evidence="7">
    <location>
        <begin position="438"/>
        <end position="457"/>
    </location>
</feature>
<sequence>MNNNTNSNHNDIAPEATITQNTTTSVSNDELQHITNNNNVNVQSYVGPTDSVESSSNTADEENEINSFNAQNVKDYEANVGGELPPDDELSRIESNTELSRRATRSIMNTESLLRTASQSSKPLPPMGGGKEYPPMLGSRDPYVVAFDGPDDPDHPHNYPTWKKILYCASVGLAALSVSMGSAMFSQASADIMQIYHIGWTPATLTTSLFVFGFASGPVIYGPLSELFGRKLVMVPSCLGYVCFSFAVATAKDIQTIMICRFFAGFIGAAPLVVAPAVMADMFNNRYRGTAIAIFSMLLFGGPMLAPILGAFTVKNSALGWRWTSYFCGIIGSLALFMNTFLLQETHHPLILTRRAEELRRRTGNWGIYAPHEELKLSMKEIVENNIARPLKMLFTEPILFLVSLYNAFIYGMLYLFLTAIPLIFLGEYHFVQGVAELPYLAMLIGILIGGGMIMLFEKRYIKAMEDNGGKIIPEKRLEPMMVGGFTFVIGIFWLGWTGNYPQHVHWIVPVIGAAFVGNGLMLIFLPCFNYIIDCYLLYAATALAGNTFIRSAFGAVFPLFARQMFTNLTIKWASTLLGCIGILLLPMPFVFYYYGKSLRHKSKFAFVLE</sequence>
<comment type="subcellular location">
    <subcellularLocation>
        <location evidence="1">Membrane</location>
        <topology evidence="1">Multi-pass membrane protein</topology>
    </subcellularLocation>
</comment>
<evidence type="ECO:0000256" key="2">
    <source>
        <dbReference type="ARBA" id="ARBA00022448"/>
    </source>
</evidence>
<dbReference type="Gene3D" id="1.20.1250.20">
    <property type="entry name" value="MFS general substrate transporter like domains"/>
    <property type="match status" value="1"/>
</dbReference>
<dbReference type="FunFam" id="1.20.1250.20:FF:000011">
    <property type="entry name" value="MFS multidrug transporter, putative"/>
    <property type="match status" value="1"/>
</dbReference>
<feature type="domain" description="Major facilitator superfamily (MFS) profile" evidence="8">
    <location>
        <begin position="165"/>
        <end position="610"/>
    </location>
</feature>
<feature type="transmembrane region" description="Helical" evidence="7">
    <location>
        <begin position="256"/>
        <end position="279"/>
    </location>
</feature>
<feature type="transmembrane region" description="Helical" evidence="7">
    <location>
        <begin position="478"/>
        <end position="495"/>
    </location>
</feature>
<dbReference type="CDD" id="cd17323">
    <property type="entry name" value="MFS_Tpo1_MDR_like"/>
    <property type="match status" value="1"/>
</dbReference>
<dbReference type="EMBL" id="JABWAD010000022">
    <property type="protein sequence ID" value="KAF6070659.1"/>
    <property type="molecule type" value="Genomic_DNA"/>
</dbReference>
<keyword evidence="5 7" id="KW-0472">Membrane</keyword>
<feature type="transmembrane region" description="Helical" evidence="7">
    <location>
        <begin position="399"/>
        <end position="426"/>
    </location>
</feature>
<keyword evidence="4 7" id="KW-1133">Transmembrane helix</keyword>
<feature type="transmembrane region" description="Helical" evidence="7">
    <location>
        <begin position="573"/>
        <end position="595"/>
    </location>
</feature>
<evidence type="ECO:0000256" key="1">
    <source>
        <dbReference type="ARBA" id="ARBA00004141"/>
    </source>
</evidence>
<accession>A0A8H6C3C3</accession>
<proteinExistence type="predicted"/>
<evidence type="ECO:0000256" key="7">
    <source>
        <dbReference type="SAM" id="Phobius"/>
    </source>
</evidence>
<evidence type="ECO:0000259" key="8">
    <source>
        <dbReference type="PROSITE" id="PS50850"/>
    </source>
</evidence>
<dbReference type="PROSITE" id="PS50850">
    <property type="entry name" value="MFS"/>
    <property type="match status" value="1"/>
</dbReference>
<dbReference type="InterPro" id="IPR011701">
    <property type="entry name" value="MFS"/>
</dbReference>
<evidence type="ECO:0000313" key="9">
    <source>
        <dbReference type="EMBL" id="KAF6070659.1"/>
    </source>
</evidence>
<evidence type="ECO:0000313" key="10">
    <source>
        <dbReference type="Proteomes" id="UP000536275"/>
    </source>
</evidence>
<organism evidence="9 10">
    <name type="scientific">Candida albicans</name>
    <name type="common">Yeast</name>
    <dbReference type="NCBI Taxonomy" id="5476"/>
    <lineage>
        <taxon>Eukaryota</taxon>
        <taxon>Fungi</taxon>
        <taxon>Dikarya</taxon>
        <taxon>Ascomycota</taxon>
        <taxon>Saccharomycotina</taxon>
        <taxon>Pichiomycetes</taxon>
        <taxon>Debaryomycetaceae</taxon>
        <taxon>Candida/Lodderomyces clade</taxon>
        <taxon>Candida</taxon>
    </lineage>
</organism>
<feature type="region of interest" description="Disordered" evidence="6">
    <location>
        <begin position="47"/>
        <end position="74"/>
    </location>
</feature>
<evidence type="ECO:0000256" key="6">
    <source>
        <dbReference type="SAM" id="MobiDB-lite"/>
    </source>
</evidence>
<feature type="transmembrane region" description="Helical" evidence="7">
    <location>
        <begin position="232"/>
        <end position="250"/>
    </location>
</feature>
<evidence type="ECO:0000256" key="3">
    <source>
        <dbReference type="ARBA" id="ARBA00022692"/>
    </source>
</evidence>
<feature type="transmembrane region" description="Helical" evidence="7">
    <location>
        <begin position="165"/>
        <end position="185"/>
    </location>
</feature>
<feature type="compositionally biased region" description="Polar residues" evidence="6">
    <location>
        <begin position="47"/>
        <end position="58"/>
    </location>
</feature>
<feature type="transmembrane region" description="Helical" evidence="7">
    <location>
        <begin position="291"/>
        <end position="312"/>
    </location>
</feature>
<dbReference type="AlphaFoldDB" id="A0A8H6C3C3"/>
<evidence type="ECO:0000256" key="4">
    <source>
        <dbReference type="ARBA" id="ARBA00022989"/>
    </source>
</evidence>
<dbReference type="GO" id="GO:0022857">
    <property type="term" value="F:transmembrane transporter activity"/>
    <property type="evidence" value="ECO:0007669"/>
    <property type="project" value="InterPro"/>
</dbReference>
<dbReference type="PANTHER" id="PTHR23502:SF31">
    <property type="entry name" value="POLYAMINE TRANSPORTER 1"/>
    <property type="match status" value="1"/>
</dbReference>
<dbReference type="InterPro" id="IPR020846">
    <property type="entry name" value="MFS_dom"/>
</dbReference>
<dbReference type="GO" id="GO:0005886">
    <property type="term" value="C:plasma membrane"/>
    <property type="evidence" value="ECO:0007669"/>
    <property type="project" value="TreeGrafter"/>
</dbReference>
<gene>
    <name evidence="9" type="primary">TPO1_2</name>
    <name evidence="9" type="ORF">FOB64_001758</name>
</gene>
<feature type="transmembrane region" description="Helical" evidence="7">
    <location>
        <begin position="324"/>
        <end position="343"/>
    </location>
</feature>
<comment type="caution">
    <text evidence="9">The sequence shown here is derived from an EMBL/GenBank/DDBJ whole genome shotgun (WGS) entry which is preliminary data.</text>
</comment>